<feature type="non-terminal residue" evidence="2">
    <location>
        <position position="140"/>
    </location>
</feature>
<dbReference type="Gene3D" id="3.20.20.80">
    <property type="entry name" value="Glycosidases"/>
    <property type="match status" value="1"/>
</dbReference>
<protein>
    <submittedName>
        <fullName evidence="2">CAZy families GH25 protein</fullName>
    </submittedName>
</protein>
<name>A0A060BRN8_9FIRM</name>
<dbReference type="InterPro" id="IPR002053">
    <property type="entry name" value="Glyco_hydro_25"/>
</dbReference>
<sequence length="140" mass="14973">AILTAQTTDRAQQEAITAISALQNQGINSLPLGIFIDVEDPSVLAMDKDDITACASAFINQCANMGFTNGGIYASSGRLLSGYSGSRVGWIDVSQLADYVPYWIAQYGSDFTWPQDNPGKVCAGHQYTESFDFGGVSVDM</sequence>
<dbReference type="SUPFAM" id="SSF51445">
    <property type="entry name" value="(Trans)glycosidases"/>
    <property type="match status" value="1"/>
</dbReference>
<evidence type="ECO:0000256" key="1">
    <source>
        <dbReference type="ARBA" id="ARBA00010646"/>
    </source>
</evidence>
<dbReference type="GO" id="GO:0009253">
    <property type="term" value="P:peptidoglycan catabolic process"/>
    <property type="evidence" value="ECO:0007669"/>
    <property type="project" value="InterPro"/>
</dbReference>
<dbReference type="InterPro" id="IPR017853">
    <property type="entry name" value="GH"/>
</dbReference>
<dbReference type="PROSITE" id="PS51904">
    <property type="entry name" value="GLYCOSYL_HYDROL_F25_2"/>
    <property type="match status" value="1"/>
</dbReference>
<dbReference type="GO" id="GO:0003796">
    <property type="term" value="F:lysozyme activity"/>
    <property type="evidence" value="ECO:0007669"/>
    <property type="project" value="InterPro"/>
</dbReference>
<accession>A0A060BRN8</accession>
<dbReference type="GO" id="GO:0016998">
    <property type="term" value="P:cell wall macromolecule catabolic process"/>
    <property type="evidence" value="ECO:0007669"/>
    <property type="project" value="InterPro"/>
</dbReference>
<reference evidence="2" key="1">
    <citation type="journal article" date="2013" name="Environ. Microbiol.">
        <title>Seasonally variable intestinal metagenomes of the red palm weevil (Rhynchophorus ferrugineus).</title>
        <authorList>
            <person name="Jia S."/>
            <person name="Zhang X."/>
            <person name="Zhang G."/>
            <person name="Yin A."/>
            <person name="Zhang S."/>
            <person name="Li F."/>
            <person name="Wang L."/>
            <person name="Zhao D."/>
            <person name="Yun Q."/>
            <person name="Tala"/>
            <person name="Wang J."/>
            <person name="Sun G."/>
            <person name="Baabdullah M."/>
            <person name="Yu X."/>
            <person name="Hu S."/>
            <person name="Al-Mssallem I.S."/>
            <person name="Yu J."/>
        </authorList>
    </citation>
    <scope>NUCLEOTIDE SEQUENCE</scope>
</reference>
<feature type="non-terminal residue" evidence="2">
    <location>
        <position position="1"/>
    </location>
</feature>
<organism evidence="2">
    <name type="scientific">uncultured Megamonas sp</name>
    <dbReference type="NCBI Taxonomy" id="286140"/>
    <lineage>
        <taxon>Bacteria</taxon>
        <taxon>Bacillati</taxon>
        <taxon>Bacillota</taxon>
        <taxon>Negativicutes</taxon>
        <taxon>Selenomonadales</taxon>
        <taxon>Selenomonadaceae</taxon>
        <taxon>Megamonas</taxon>
        <taxon>environmental samples</taxon>
    </lineage>
</organism>
<evidence type="ECO:0000313" key="2">
    <source>
        <dbReference type="EMBL" id="AIA87068.1"/>
    </source>
</evidence>
<proteinExistence type="inferred from homology"/>
<dbReference type="AlphaFoldDB" id="A0A060BRN8"/>
<dbReference type="EMBL" id="KF119800">
    <property type="protein sequence ID" value="AIA87068.1"/>
    <property type="molecule type" value="Genomic_DNA"/>
</dbReference>
<comment type="similarity">
    <text evidence="1">Belongs to the glycosyl hydrolase 25 family.</text>
</comment>